<dbReference type="EMBL" id="BMDO01000008">
    <property type="protein sequence ID" value="GGI51759.1"/>
    <property type="molecule type" value="Genomic_DNA"/>
</dbReference>
<protein>
    <submittedName>
        <fullName evidence="1">Uncharacterized protein</fullName>
    </submittedName>
</protein>
<reference evidence="1" key="1">
    <citation type="journal article" date="2014" name="Int. J. Syst. Evol. Microbiol.">
        <title>Complete genome sequence of Corynebacterium casei LMG S-19264T (=DSM 44701T), isolated from a smear-ripened cheese.</title>
        <authorList>
            <consortium name="US DOE Joint Genome Institute (JGI-PGF)"/>
            <person name="Walter F."/>
            <person name="Albersmeier A."/>
            <person name="Kalinowski J."/>
            <person name="Ruckert C."/>
        </authorList>
    </citation>
    <scope>NUCLEOTIDE SEQUENCE</scope>
    <source>
        <strain evidence="1">CCM 8711</strain>
    </source>
</reference>
<proteinExistence type="predicted"/>
<gene>
    <name evidence="1" type="ORF">GCM10011425_29710</name>
</gene>
<dbReference type="RefSeq" id="WP_188417864.1">
    <property type="nucleotide sequence ID" value="NZ_BMDO01000008.1"/>
</dbReference>
<evidence type="ECO:0000313" key="2">
    <source>
        <dbReference type="Proteomes" id="UP000662074"/>
    </source>
</evidence>
<reference evidence="1" key="2">
    <citation type="submission" date="2020-09" db="EMBL/GenBank/DDBJ databases">
        <authorList>
            <person name="Sun Q."/>
            <person name="Sedlacek I."/>
        </authorList>
    </citation>
    <scope>NUCLEOTIDE SEQUENCE</scope>
    <source>
        <strain evidence="1">CCM 8711</strain>
    </source>
</reference>
<keyword evidence="2" id="KW-1185">Reference proteome</keyword>
<dbReference type="AlphaFoldDB" id="A0A917JAX8"/>
<dbReference type="InterPro" id="IPR011043">
    <property type="entry name" value="Gal_Oxase/kelch_b-propeller"/>
</dbReference>
<organism evidence="1 2">
    <name type="scientific">Mucilaginibacter galii</name>
    <dbReference type="NCBI Taxonomy" id="2005073"/>
    <lineage>
        <taxon>Bacteria</taxon>
        <taxon>Pseudomonadati</taxon>
        <taxon>Bacteroidota</taxon>
        <taxon>Sphingobacteriia</taxon>
        <taxon>Sphingobacteriales</taxon>
        <taxon>Sphingobacteriaceae</taxon>
        <taxon>Mucilaginibacter</taxon>
    </lineage>
</organism>
<sequence length="416" mass="45613">MTKFIILKDLKSNLRAFGAWILKRMETRHRISVFLLTVLSFCSCNGQLADKNSRFFDKDQDIYIAGDENNTATYWKNGEAVRLTDLNNFSHASGIAVFGNDVYVSGYKTNNKDAVYESGSSQHTVVTDSKNKVPQRNGTIAGYWKNKKFMDITDGTVNAEASSIAVIGNDVYVAGYECDGQKAASGSDDLNNAVAKYWRNGQPVVLTDGINVARATSVAVKNSDVYVVGYEQLGQNQSKELRYWKNGKRINIKIDKNIGHGSDYSEAYSVFVVGNDVYIAGAESGLATYWKNGNPVKLIDPIKSQPGQVDNIIVSKASSIVVNGTDVYVAGTQDTLASMNTVAKFWKNGKPLSLTHAPEDLKSNVFIALSGKNACLAYSLADKSDKRTARIWKHGLTKILSDKVTEVNALVIVKHL</sequence>
<name>A0A917JAX8_9SPHI</name>
<dbReference type="Proteomes" id="UP000662074">
    <property type="component" value="Unassembled WGS sequence"/>
</dbReference>
<comment type="caution">
    <text evidence="1">The sequence shown here is derived from an EMBL/GenBank/DDBJ whole genome shotgun (WGS) entry which is preliminary data.</text>
</comment>
<evidence type="ECO:0000313" key="1">
    <source>
        <dbReference type="EMBL" id="GGI51759.1"/>
    </source>
</evidence>
<dbReference type="SUPFAM" id="SSF50965">
    <property type="entry name" value="Galactose oxidase, central domain"/>
    <property type="match status" value="1"/>
</dbReference>
<accession>A0A917JAX8</accession>